<gene>
    <name evidence="4" type="ORF">Nepgr_031008</name>
</gene>
<evidence type="ECO:0000259" key="3">
    <source>
        <dbReference type="Pfam" id="PF14571"/>
    </source>
</evidence>
<feature type="domain" description="Di19 C-terminal" evidence="3">
    <location>
        <begin position="112"/>
        <end position="211"/>
    </location>
</feature>
<feature type="domain" description="Di19 zinc-binding" evidence="2">
    <location>
        <begin position="40"/>
        <end position="93"/>
    </location>
</feature>
<accession>A0AAD3TFM3</accession>
<protein>
    <submittedName>
        <fullName evidence="4">Uncharacterized protein</fullName>
    </submittedName>
</protein>
<evidence type="ECO:0000313" key="4">
    <source>
        <dbReference type="EMBL" id="GMH29165.1"/>
    </source>
</evidence>
<proteinExistence type="inferred from homology"/>
<dbReference type="EMBL" id="BSYO01000036">
    <property type="protein sequence ID" value="GMH29165.1"/>
    <property type="molecule type" value="Genomic_DNA"/>
</dbReference>
<dbReference type="InterPro" id="IPR008598">
    <property type="entry name" value="Di19_Zn-bd"/>
</dbReference>
<dbReference type="InterPro" id="IPR033347">
    <property type="entry name" value="Di19"/>
</dbReference>
<dbReference type="PANTHER" id="PTHR31875">
    <property type="entry name" value="PROTEIN DEHYDRATION-INDUCED 19"/>
    <property type="match status" value="1"/>
</dbReference>
<dbReference type="Pfam" id="PF14571">
    <property type="entry name" value="Di19_C"/>
    <property type="match status" value="1"/>
</dbReference>
<name>A0AAD3TFM3_NEPGR</name>
<dbReference type="AlphaFoldDB" id="A0AAD3TFM3"/>
<evidence type="ECO:0000259" key="2">
    <source>
        <dbReference type="Pfam" id="PF05605"/>
    </source>
</evidence>
<sequence length="215" mass="24320">MDCGDPRVTRLPTSSRRYQPSRSEFYLGRGDVDVDDDSEQEFLCPFCAKEFDIFELFCHFDEEHQVEVNDGVCPICAKRVGMDMVDHVTVQHGNILKISFRKFRRGGSSSLFSILRKELQDANQLLERSSHVLSLSSTGPDPLVSSFIYSSPIAEKSGIDEPHSLTEVRSIKESADDNNVESDEKLLLSDRDREEKAQRCEFVQGLLLSAILDIL</sequence>
<dbReference type="InterPro" id="IPR027935">
    <property type="entry name" value="Di19_C"/>
</dbReference>
<reference evidence="4" key="1">
    <citation type="submission" date="2023-05" db="EMBL/GenBank/DDBJ databases">
        <title>Nepenthes gracilis genome sequencing.</title>
        <authorList>
            <person name="Fukushima K."/>
        </authorList>
    </citation>
    <scope>NUCLEOTIDE SEQUENCE</scope>
    <source>
        <strain evidence="4">SING2019-196</strain>
    </source>
</reference>
<evidence type="ECO:0000256" key="1">
    <source>
        <dbReference type="ARBA" id="ARBA00007109"/>
    </source>
</evidence>
<dbReference type="PANTHER" id="PTHR31875:SF23">
    <property type="entry name" value="PROTEIN DEHYDRATION-INDUCED 19 HOMOLOG 4"/>
    <property type="match status" value="1"/>
</dbReference>
<organism evidence="4 5">
    <name type="scientific">Nepenthes gracilis</name>
    <name type="common">Slender pitcher plant</name>
    <dbReference type="NCBI Taxonomy" id="150966"/>
    <lineage>
        <taxon>Eukaryota</taxon>
        <taxon>Viridiplantae</taxon>
        <taxon>Streptophyta</taxon>
        <taxon>Embryophyta</taxon>
        <taxon>Tracheophyta</taxon>
        <taxon>Spermatophyta</taxon>
        <taxon>Magnoliopsida</taxon>
        <taxon>eudicotyledons</taxon>
        <taxon>Gunneridae</taxon>
        <taxon>Pentapetalae</taxon>
        <taxon>Caryophyllales</taxon>
        <taxon>Nepenthaceae</taxon>
        <taxon>Nepenthes</taxon>
    </lineage>
</organism>
<dbReference type="Pfam" id="PF05605">
    <property type="entry name" value="zf-Di19"/>
    <property type="match status" value="1"/>
</dbReference>
<dbReference type="Proteomes" id="UP001279734">
    <property type="component" value="Unassembled WGS sequence"/>
</dbReference>
<evidence type="ECO:0000313" key="5">
    <source>
        <dbReference type="Proteomes" id="UP001279734"/>
    </source>
</evidence>
<keyword evidence="5" id="KW-1185">Reference proteome</keyword>
<comment type="caution">
    <text evidence="4">The sequence shown here is derived from an EMBL/GenBank/DDBJ whole genome shotgun (WGS) entry which is preliminary data.</text>
</comment>
<comment type="similarity">
    <text evidence="1">Belongs to the Di19 family.</text>
</comment>